<comment type="catalytic activity">
    <reaction evidence="6">
        <text>glycolate + A = glyoxylate + AH2</text>
        <dbReference type="Rhea" id="RHEA:21264"/>
        <dbReference type="ChEBI" id="CHEBI:13193"/>
        <dbReference type="ChEBI" id="CHEBI:17499"/>
        <dbReference type="ChEBI" id="CHEBI:29805"/>
        <dbReference type="ChEBI" id="CHEBI:36655"/>
        <dbReference type="EC" id="1.1.99.14"/>
    </reaction>
</comment>
<organism evidence="9 10">
    <name type="scientific">Afifella marina DSM 2698</name>
    <dbReference type="NCBI Taxonomy" id="1120955"/>
    <lineage>
        <taxon>Bacteria</taxon>
        <taxon>Pseudomonadati</taxon>
        <taxon>Pseudomonadota</taxon>
        <taxon>Alphaproteobacteria</taxon>
        <taxon>Hyphomicrobiales</taxon>
        <taxon>Afifellaceae</taxon>
        <taxon>Afifella</taxon>
    </lineage>
</organism>
<gene>
    <name evidence="9" type="ORF">SAMN03080610_00279</name>
</gene>
<comment type="function">
    <text evidence="6">Component of a complex that catalyzes the oxidation of glycolate to glyoxylate.</text>
</comment>
<evidence type="ECO:0000256" key="7">
    <source>
        <dbReference type="SAM" id="MobiDB-lite"/>
    </source>
</evidence>
<dbReference type="AlphaFoldDB" id="A0A1G5M9V8"/>
<dbReference type="InterPro" id="IPR017896">
    <property type="entry name" value="4Fe4S_Fe-S-bd"/>
</dbReference>
<sequence length="457" mass="49822">MQTSFTLQQLADPRIEEADAILRKCVHCGFCLATCPTYVELGNELDSPRGRIYLIKDMLEAEKPATAEVALHIDRCLSCFSCMTTCPSGVDYMHLLDQGRRHIEETYRRPWHDRALRAVLAHVMPYPARMRAALVTARYGRPLAPLLARMGRPFDRLAMMLRLAPKRLPAKIQASETGHAFPAHGARKGRVALLTGCAQSVLDPGINAATIRLLTRLGIEVVLPKGEGCCGGLVHHMGQDEKALPMARNNIDAWLREIDGEGLDAILVTTSGCGTTIKDYAHLLKGEPTYREKAERVSALALDISEYLARLDLPAPRRRTGLKVAYHAACSLQHGQKVVKEPRTLLAEAGFEVLGIPEGHLCCGSAGTYNILEPEIAARLRDRKTANIESVAPEVVATGNIGCITQIGSAMEIPVLHTVELLDWAHGGPPPEAFAGHALEPTRSKAASSSERPLRVS</sequence>
<feature type="region of interest" description="Disordered" evidence="7">
    <location>
        <begin position="432"/>
        <end position="457"/>
    </location>
</feature>
<dbReference type="OrthoDB" id="9765258at2"/>
<dbReference type="Pfam" id="PF13183">
    <property type="entry name" value="Fer4_8"/>
    <property type="match status" value="1"/>
</dbReference>
<dbReference type="SUPFAM" id="SSF54862">
    <property type="entry name" value="4Fe-4S ferredoxins"/>
    <property type="match status" value="1"/>
</dbReference>
<comment type="cofactor">
    <cofactor evidence="6">
        <name>[4Fe-4S] cluster</name>
        <dbReference type="ChEBI" id="CHEBI:49883"/>
    </cofactor>
    <text evidence="6">Binds 2 [4Fe-4S] clusters.</text>
</comment>
<keyword evidence="10" id="KW-1185">Reference proteome</keyword>
<accession>A0A1G5M9V8</accession>
<feature type="domain" description="4Fe-4S ferredoxin-type" evidence="8">
    <location>
        <begin position="13"/>
        <end position="44"/>
    </location>
</feature>
<dbReference type="PANTHER" id="PTHR32479:SF17">
    <property type="entry name" value="GLYCOLATE OXIDASE IRON-SULFUR SUBUNIT"/>
    <property type="match status" value="1"/>
</dbReference>
<keyword evidence="3" id="KW-0677">Repeat</keyword>
<dbReference type="PANTHER" id="PTHR32479">
    <property type="entry name" value="GLYCOLATE OXIDASE IRON-SULFUR SUBUNIT"/>
    <property type="match status" value="1"/>
</dbReference>
<dbReference type="PIRSF" id="PIRSF000139">
    <property type="entry name" value="Glc_ox_4Fe-4S"/>
    <property type="match status" value="1"/>
</dbReference>
<feature type="domain" description="4Fe-4S ferredoxin-type" evidence="8">
    <location>
        <begin position="67"/>
        <end position="96"/>
    </location>
</feature>
<keyword evidence="4 6" id="KW-0408">Iron</keyword>
<evidence type="ECO:0000256" key="2">
    <source>
        <dbReference type="ARBA" id="ARBA00022723"/>
    </source>
</evidence>
<evidence type="ECO:0000313" key="10">
    <source>
        <dbReference type="Proteomes" id="UP000199347"/>
    </source>
</evidence>
<reference evidence="10" key="1">
    <citation type="submission" date="2016-10" db="EMBL/GenBank/DDBJ databases">
        <authorList>
            <person name="Varghese N."/>
            <person name="Submissions S."/>
        </authorList>
    </citation>
    <scope>NUCLEOTIDE SEQUENCE [LARGE SCALE GENOMIC DNA]</scope>
    <source>
        <strain evidence="10">DSM 2698</strain>
    </source>
</reference>
<dbReference type="EC" id="1.1.99.14" evidence="6"/>
<dbReference type="Pfam" id="PF02754">
    <property type="entry name" value="CCG"/>
    <property type="match status" value="2"/>
</dbReference>
<evidence type="ECO:0000256" key="3">
    <source>
        <dbReference type="ARBA" id="ARBA00022737"/>
    </source>
</evidence>
<evidence type="ECO:0000313" key="9">
    <source>
        <dbReference type="EMBL" id="SCZ21531.1"/>
    </source>
</evidence>
<keyword evidence="6" id="KW-0249">Electron transport</keyword>
<dbReference type="GO" id="GO:0051539">
    <property type="term" value="F:4 iron, 4 sulfur cluster binding"/>
    <property type="evidence" value="ECO:0007669"/>
    <property type="project" value="UniProtKB-UniRule"/>
</dbReference>
<evidence type="ECO:0000256" key="6">
    <source>
        <dbReference type="PIRNR" id="PIRNR000139"/>
    </source>
</evidence>
<dbReference type="STRING" id="1120955.SAMN03080610_00279"/>
<dbReference type="InterPro" id="IPR017900">
    <property type="entry name" value="4Fe4S_Fe_S_CS"/>
</dbReference>
<evidence type="ECO:0000256" key="5">
    <source>
        <dbReference type="ARBA" id="ARBA00023014"/>
    </source>
</evidence>
<dbReference type="InterPro" id="IPR012257">
    <property type="entry name" value="Glc_ox_4Fe-4S"/>
</dbReference>
<dbReference type="FunFam" id="1.10.1060.10:FF:000012">
    <property type="entry name" value="Glycolate oxidase iron-sulfur subunit"/>
    <property type="match status" value="1"/>
</dbReference>
<evidence type="ECO:0000256" key="1">
    <source>
        <dbReference type="ARBA" id="ARBA00022485"/>
    </source>
</evidence>
<evidence type="ECO:0000259" key="8">
    <source>
        <dbReference type="PROSITE" id="PS51379"/>
    </source>
</evidence>
<keyword evidence="1 6" id="KW-0004">4Fe-4S</keyword>
<dbReference type="PROSITE" id="PS00198">
    <property type="entry name" value="4FE4S_FER_1"/>
    <property type="match status" value="1"/>
</dbReference>
<evidence type="ECO:0000256" key="4">
    <source>
        <dbReference type="ARBA" id="ARBA00023004"/>
    </source>
</evidence>
<dbReference type="GO" id="GO:0046872">
    <property type="term" value="F:metal ion binding"/>
    <property type="evidence" value="ECO:0007669"/>
    <property type="project" value="UniProtKB-UniRule"/>
</dbReference>
<dbReference type="InterPro" id="IPR004017">
    <property type="entry name" value="Cys_rich_dom"/>
</dbReference>
<name>A0A1G5M9V8_AFIMA</name>
<dbReference type="EMBL" id="FMVW01000001">
    <property type="protein sequence ID" value="SCZ21531.1"/>
    <property type="molecule type" value="Genomic_DNA"/>
</dbReference>
<dbReference type="RefSeq" id="WP_092809101.1">
    <property type="nucleotide sequence ID" value="NZ_FMVW01000001.1"/>
</dbReference>
<protein>
    <recommendedName>
        <fullName evidence="6">Glycolate oxidase iron-sulfur subunit</fullName>
        <ecNumber evidence="6">1.1.99.14</ecNumber>
    </recommendedName>
</protein>
<dbReference type="Gene3D" id="1.10.1060.10">
    <property type="entry name" value="Alpha-helical ferredoxin"/>
    <property type="match status" value="1"/>
</dbReference>
<dbReference type="InterPro" id="IPR009051">
    <property type="entry name" value="Helical_ferredxn"/>
</dbReference>
<keyword evidence="2 6" id="KW-0479">Metal-binding</keyword>
<keyword evidence="5 6" id="KW-0411">Iron-sulfur</keyword>
<dbReference type="GO" id="GO:0019154">
    <property type="term" value="F:glycolate dehydrogenase activity"/>
    <property type="evidence" value="ECO:0007669"/>
    <property type="project" value="UniProtKB-EC"/>
</dbReference>
<keyword evidence="6" id="KW-0813">Transport</keyword>
<comment type="catalytic activity">
    <reaction evidence="6">
        <text>(R)-lactate + A = pyruvate + AH2</text>
        <dbReference type="Rhea" id="RHEA:15089"/>
        <dbReference type="ChEBI" id="CHEBI:13193"/>
        <dbReference type="ChEBI" id="CHEBI:15361"/>
        <dbReference type="ChEBI" id="CHEBI:16004"/>
        <dbReference type="ChEBI" id="CHEBI:17499"/>
    </reaction>
</comment>
<dbReference type="PROSITE" id="PS51379">
    <property type="entry name" value="4FE4S_FER_2"/>
    <property type="match status" value="2"/>
</dbReference>
<proteinExistence type="predicted"/>
<dbReference type="Proteomes" id="UP000199347">
    <property type="component" value="Unassembled WGS sequence"/>
</dbReference>